<sequence length="104" mass="12220">VPFSRSCTKKISHFDERSRNTSPRRIENSTQFILFNPRDPRMFLCVNRIPMPHHKTARIRHEFLDEKDLFSKEGVTWLTLNLPKICLVIVFSQKKVNPRPVSGS</sequence>
<evidence type="ECO:0000313" key="1">
    <source>
        <dbReference type="EMBL" id="PON77461.1"/>
    </source>
</evidence>
<comment type="caution">
    <text evidence="1">The sequence shown here is derived from an EMBL/GenBank/DDBJ whole genome shotgun (WGS) entry which is preliminary data.</text>
</comment>
<accession>A0A2P5DVZ7</accession>
<reference evidence="2" key="1">
    <citation type="submission" date="2016-06" db="EMBL/GenBank/DDBJ databases">
        <title>Parallel loss of symbiosis genes in relatives of nitrogen-fixing non-legume Parasponia.</title>
        <authorList>
            <person name="Van Velzen R."/>
            <person name="Holmer R."/>
            <person name="Bu F."/>
            <person name="Rutten L."/>
            <person name="Van Zeijl A."/>
            <person name="Liu W."/>
            <person name="Santuari L."/>
            <person name="Cao Q."/>
            <person name="Sharma T."/>
            <person name="Shen D."/>
            <person name="Roswanjaya Y."/>
            <person name="Wardhani T."/>
            <person name="Kalhor M.S."/>
            <person name="Jansen J."/>
            <person name="Van den Hoogen J."/>
            <person name="Gungor B."/>
            <person name="Hartog M."/>
            <person name="Hontelez J."/>
            <person name="Verver J."/>
            <person name="Yang W.-C."/>
            <person name="Schijlen E."/>
            <person name="Repin R."/>
            <person name="Schilthuizen M."/>
            <person name="Schranz E."/>
            <person name="Heidstra R."/>
            <person name="Miyata K."/>
            <person name="Fedorova E."/>
            <person name="Kohlen W."/>
            <person name="Bisseling T."/>
            <person name="Smit S."/>
            <person name="Geurts R."/>
        </authorList>
    </citation>
    <scope>NUCLEOTIDE SEQUENCE [LARGE SCALE GENOMIC DNA]</scope>
    <source>
        <strain evidence="2">cv. WU1-14</strain>
    </source>
</reference>
<keyword evidence="2" id="KW-1185">Reference proteome</keyword>
<protein>
    <submittedName>
        <fullName evidence="1">Uncharacterized protein</fullName>
    </submittedName>
</protein>
<dbReference type="EMBL" id="JXTB01000013">
    <property type="protein sequence ID" value="PON77461.1"/>
    <property type="molecule type" value="Genomic_DNA"/>
</dbReference>
<dbReference type="AlphaFoldDB" id="A0A2P5DVZ7"/>
<evidence type="ECO:0000313" key="2">
    <source>
        <dbReference type="Proteomes" id="UP000237105"/>
    </source>
</evidence>
<dbReference type="Proteomes" id="UP000237105">
    <property type="component" value="Unassembled WGS sequence"/>
</dbReference>
<name>A0A2P5DVZ7_PARAD</name>
<proteinExistence type="predicted"/>
<organism evidence="1 2">
    <name type="scientific">Parasponia andersonii</name>
    <name type="common">Sponia andersonii</name>
    <dbReference type="NCBI Taxonomy" id="3476"/>
    <lineage>
        <taxon>Eukaryota</taxon>
        <taxon>Viridiplantae</taxon>
        <taxon>Streptophyta</taxon>
        <taxon>Embryophyta</taxon>
        <taxon>Tracheophyta</taxon>
        <taxon>Spermatophyta</taxon>
        <taxon>Magnoliopsida</taxon>
        <taxon>eudicotyledons</taxon>
        <taxon>Gunneridae</taxon>
        <taxon>Pentapetalae</taxon>
        <taxon>rosids</taxon>
        <taxon>fabids</taxon>
        <taxon>Rosales</taxon>
        <taxon>Cannabaceae</taxon>
        <taxon>Parasponia</taxon>
    </lineage>
</organism>
<gene>
    <name evidence="1" type="ORF">PanWU01x14_026220</name>
</gene>
<feature type="non-terminal residue" evidence="1">
    <location>
        <position position="1"/>
    </location>
</feature>